<gene>
    <name evidence="2" type="ORF">ABVK25_011228</name>
</gene>
<sequence length="133" mass="14207">MMAASIAPLNRRSSSQSRLLDNYACSSTPPCGHRSREPSVLSNPPGTQPSTNENLPVAYGTTKVTPGITLDIALTKMFPTMSYTPASTNQTYVILLVDLSISAATVNQSALTPDMQLPLAPGVNADRTTRLHY</sequence>
<reference evidence="2 3" key="1">
    <citation type="submission" date="2024-09" db="EMBL/GenBank/DDBJ databases">
        <title>Rethinking Asexuality: The Enigmatic Case of Functional Sexual Genes in Lepraria (Stereocaulaceae).</title>
        <authorList>
            <person name="Doellman M."/>
            <person name="Sun Y."/>
            <person name="Barcenas-Pena A."/>
            <person name="Lumbsch H.T."/>
            <person name="Grewe F."/>
        </authorList>
    </citation>
    <scope>NUCLEOTIDE SEQUENCE [LARGE SCALE GENOMIC DNA]</scope>
    <source>
        <strain evidence="2 3">Grewe 0041</strain>
    </source>
</reference>
<evidence type="ECO:0000313" key="3">
    <source>
        <dbReference type="Proteomes" id="UP001590951"/>
    </source>
</evidence>
<name>A0ABR4ASQ9_9LECA</name>
<dbReference type="EMBL" id="JBHFEH010000089">
    <property type="protein sequence ID" value="KAL2047897.1"/>
    <property type="molecule type" value="Genomic_DNA"/>
</dbReference>
<dbReference type="Proteomes" id="UP001590951">
    <property type="component" value="Unassembled WGS sequence"/>
</dbReference>
<feature type="region of interest" description="Disordered" evidence="1">
    <location>
        <begin position="26"/>
        <end position="58"/>
    </location>
</feature>
<dbReference type="InterPro" id="IPR036610">
    <property type="entry name" value="PEBP-like_sf"/>
</dbReference>
<comment type="caution">
    <text evidence="2">The sequence shown here is derived from an EMBL/GenBank/DDBJ whole genome shotgun (WGS) entry which is preliminary data.</text>
</comment>
<feature type="compositionally biased region" description="Polar residues" evidence="1">
    <location>
        <begin position="40"/>
        <end position="54"/>
    </location>
</feature>
<evidence type="ECO:0000256" key="1">
    <source>
        <dbReference type="SAM" id="MobiDB-lite"/>
    </source>
</evidence>
<keyword evidence="3" id="KW-1185">Reference proteome</keyword>
<evidence type="ECO:0000313" key="2">
    <source>
        <dbReference type="EMBL" id="KAL2047897.1"/>
    </source>
</evidence>
<protein>
    <submittedName>
        <fullName evidence="2">Uncharacterized protein</fullName>
    </submittedName>
</protein>
<dbReference type="Gene3D" id="3.90.280.10">
    <property type="entry name" value="PEBP-like"/>
    <property type="match status" value="1"/>
</dbReference>
<proteinExistence type="predicted"/>
<organism evidence="2 3">
    <name type="scientific">Lepraria finkii</name>
    <dbReference type="NCBI Taxonomy" id="1340010"/>
    <lineage>
        <taxon>Eukaryota</taxon>
        <taxon>Fungi</taxon>
        <taxon>Dikarya</taxon>
        <taxon>Ascomycota</taxon>
        <taxon>Pezizomycotina</taxon>
        <taxon>Lecanoromycetes</taxon>
        <taxon>OSLEUM clade</taxon>
        <taxon>Lecanoromycetidae</taxon>
        <taxon>Lecanorales</taxon>
        <taxon>Lecanorineae</taxon>
        <taxon>Stereocaulaceae</taxon>
        <taxon>Lepraria</taxon>
    </lineage>
</organism>
<accession>A0ABR4ASQ9</accession>